<sequence>MNPLLQPLARLRRSTFRRQLTVAVGVGVVLIAALSALLSSWQGSLRVRENLRQQGLSLAIGLAQQSQLALLTQSPDNAAAPIERAFYYPDMLRFELLLGSGELLAARGEAPALAASRPLNLPEGAYMEAESDEAWSFVAPVRTQAGEASPFEAEAARSELLGQVRITLSKQALTQLTRHLVLVNFAVALACALLLLWMLRRLTLRLTEPLGELAEVMAQAGTTGPGLRARPHGPRDLQRMAQVFNRMMATLEQREAELQTKNEELARHAATLEQRVTDRTLSLTRTNAELQQALDTLQEAQKQLVESDKLASLGSLVAGVAHELNTPLGNALIAATALEAEQRQLRTRFEAGQLRKSELQGGLDHGVESSELVHRNVQRAADIIRGFKQLAIDQTTEMRRKFKADEVLREILGSLGPMFKASPYRIETELDPGLEMDSYPGPLGQVITNIAQNARLHGFDGRPSGVLQVQCHAWGEDHVQIVCSDDGHGMDEEVRLRVFEAFFTTKFGQGGSGLGMQIVHTLVNGLLGGRVSVDSAPGAGTRVILTLPRVAPQRSGKEA</sequence>
<reference evidence="11" key="1">
    <citation type="submission" date="2020-12" db="EMBL/GenBank/DDBJ databases">
        <title>The genome sequence of Inhella sp. 1Y17.</title>
        <authorList>
            <person name="Liu Y."/>
        </authorList>
    </citation>
    <scope>NUCLEOTIDE SEQUENCE</scope>
    <source>
        <strain evidence="11">1Y17</strain>
    </source>
</reference>
<dbReference type="PRINTS" id="PR00344">
    <property type="entry name" value="BCTRLSENSOR"/>
</dbReference>
<comment type="subcellular location">
    <subcellularLocation>
        <location evidence="2">Membrane</location>
    </subcellularLocation>
</comment>
<keyword evidence="4" id="KW-0597">Phosphoprotein</keyword>
<proteinExistence type="predicted"/>
<dbReference type="InterPro" id="IPR003660">
    <property type="entry name" value="HAMP_dom"/>
</dbReference>
<gene>
    <name evidence="11" type="ORF">I7X39_00450</name>
</gene>
<name>A0A931J2X9_9BURK</name>
<comment type="catalytic activity">
    <reaction evidence="1">
        <text>ATP + protein L-histidine = ADP + protein N-phospho-L-histidine.</text>
        <dbReference type="EC" id="2.7.13.3"/>
    </reaction>
</comment>
<dbReference type="Gene3D" id="3.30.565.10">
    <property type="entry name" value="Histidine kinase-like ATPase, C-terminal domain"/>
    <property type="match status" value="1"/>
</dbReference>
<feature type="transmembrane region" description="Helical" evidence="8">
    <location>
        <begin position="180"/>
        <end position="199"/>
    </location>
</feature>
<dbReference type="InterPro" id="IPR005467">
    <property type="entry name" value="His_kinase_dom"/>
</dbReference>
<dbReference type="InterPro" id="IPR003661">
    <property type="entry name" value="HisK_dim/P_dom"/>
</dbReference>
<dbReference type="CDD" id="cd00082">
    <property type="entry name" value="HisKA"/>
    <property type="match status" value="1"/>
</dbReference>
<evidence type="ECO:0000256" key="3">
    <source>
        <dbReference type="ARBA" id="ARBA00012438"/>
    </source>
</evidence>
<dbReference type="SMART" id="SM00388">
    <property type="entry name" value="HisKA"/>
    <property type="match status" value="1"/>
</dbReference>
<dbReference type="GO" id="GO:0000155">
    <property type="term" value="F:phosphorelay sensor kinase activity"/>
    <property type="evidence" value="ECO:0007669"/>
    <property type="project" value="InterPro"/>
</dbReference>
<dbReference type="InterPro" id="IPR036890">
    <property type="entry name" value="HATPase_C_sf"/>
</dbReference>
<dbReference type="Gene3D" id="6.10.340.10">
    <property type="match status" value="1"/>
</dbReference>
<accession>A0A931J2X9</accession>
<evidence type="ECO:0000256" key="1">
    <source>
        <dbReference type="ARBA" id="ARBA00000085"/>
    </source>
</evidence>
<keyword evidence="8" id="KW-0472">Membrane</keyword>
<evidence type="ECO:0000313" key="11">
    <source>
        <dbReference type="EMBL" id="MBH9575362.1"/>
    </source>
</evidence>
<evidence type="ECO:0000313" key="12">
    <source>
        <dbReference type="Proteomes" id="UP000613266"/>
    </source>
</evidence>
<evidence type="ECO:0000256" key="7">
    <source>
        <dbReference type="SAM" id="Coils"/>
    </source>
</evidence>
<feature type="coiled-coil region" evidence="7">
    <location>
        <begin position="244"/>
        <end position="310"/>
    </location>
</feature>
<feature type="domain" description="HAMP" evidence="10">
    <location>
        <begin position="204"/>
        <end position="256"/>
    </location>
</feature>
<keyword evidence="12" id="KW-1185">Reference proteome</keyword>
<dbReference type="PANTHER" id="PTHR43065:SF42">
    <property type="entry name" value="TWO-COMPONENT SENSOR PPRA"/>
    <property type="match status" value="1"/>
</dbReference>
<evidence type="ECO:0000256" key="2">
    <source>
        <dbReference type="ARBA" id="ARBA00004370"/>
    </source>
</evidence>
<dbReference type="RefSeq" id="WP_198108987.1">
    <property type="nucleotide sequence ID" value="NZ_JAEDAK010000001.1"/>
</dbReference>
<dbReference type="SMART" id="SM00304">
    <property type="entry name" value="HAMP"/>
    <property type="match status" value="1"/>
</dbReference>
<dbReference type="Proteomes" id="UP000613266">
    <property type="component" value="Unassembled WGS sequence"/>
</dbReference>
<dbReference type="SUPFAM" id="SSF55874">
    <property type="entry name" value="ATPase domain of HSP90 chaperone/DNA topoisomerase II/histidine kinase"/>
    <property type="match status" value="1"/>
</dbReference>
<evidence type="ECO:0000256" key="8">
    <source>
        <dbReference type="SAM" id="Phobius"/>
    </source>
</evidence>
<feature type="domain" description="Histidine kinase" evidence="9">
    <location>
        <begin position="319"/>
        <end position="551"/>
    </location>
</feature>
<protein>
    <recommendedName>
        <fullName evidence="3">histidine kinase</fullName>
        <ecNumber evidence="3">2.7.13.3</ecNumber>
    </recommendedName>
</protein>
<evidence type="ECO:0000259" key="9">
    <source>
        <dbReference type="PROSITE" id="PS50109"/>
    </source>
</evidence>
<keyword evidence="8" id="KW-0812">Transmembrane</keyword>
<dbReference type="InterPro" id="IPR004358">
    <property type="entry name" value="Sig_transdc_His_kin-like_C"/>
</dbReference>
<dbReference type="GO" id="GO:0016020">
    <property type="term" value="C:membrane"/>
    <property type="evidence" value="ECO:0007669"/>
    <property type="project" value="UniProtKB-SubCell"/>
</dbReference>
<dbReference type="PROSITE" id="PS50885">
    <property type="entry name" value="HAMP"/>
    <property type="match status" value="1"/>
</dbReference>
<comment type="caution">
    <text evidence="11">The sequence shown here is derived from an EMBL/GenBank/DDBJ whole genome shotgun (WGS) entry which is preliminary data.</text>
</comment>
<keyword evidence="8" id="KW-1133">Transmembrane helix</keyword>
<evidence type="ECO:0000256" key="6">
    <source>
        <dbReference type="ARBA" id="ARBA00022777"/>
    </source>
</evidence>
<dbReference type="PANTHER" id="PTHR43065">
    <property type="entry name" value="SENSOR HISTIDINE KINASE"/>
    <property type="match status" value="1"/>
</dbReference>
<keyword evidence="5" id="KW-0808">Transferase</keyword>
<keyword evidence="7" id="KW-0175">Coiled coil</keyword>
<dbReference type="EMBL" id="JAEDAK010000001">
    <property type="protein sequence ID" value="MBH9575362.1"/>
    <property type="molecule type" value="Genomic_DNA"/>
</dbReference>
<keyword evidence="6 11" id="KW-0418">Kinase</keyword>
<dbReference type="AlphaFoldDB" id="A0A931J2X9"/>
<dbReference type="SMART" id="SM00387">
    <property type="entry name" value="HATPase_c"/>
    <property type="match status" value="1"/>
</dbReference>
<dbReference type="SUPFAM" id="SSF47384">
    <property type="entry name" value="Homodimeric domain of signal transducing histidine kinase"/>
    <property type="match status" value="1"/>
</dbReference>
<feature type="transmembrane region" description="Helical" evidence="8">
    <location>
        <begin position="20"/>
        <end position="38"/>
    </location>
</feature>
<dbReference type="InterPro" id="IPR036097">
    <property type="entry name" value="HisK_dim/P_sf"/>
</dbReference>
<dbReference type="EC" id="2.7.13.3" evidence="3"/>
<dbReference type="Gene3D" id="1.10.287.130">
    <property type="match status" value="1"/>
</dbReference>
<dbReference type="PROSITE" id="PS50109">
    <property type="entry name" value="HIS_KIN"/>
    <property type="match status" value="1"/>
</dbReference>
<evidence type="ECO:0000256" key="4">
    <source>
        <dbReference type="ARBA" id="ARBA00022553"/>
    </source>
</evidence>
<evidence type="ECO:0000259" key="10">
    <source>
        <dbReference type="PROSITE" id="PS50885"/>
    </source>
</evidence>
<evidence type="ECO:0000256" key="5">
    <source>
        <dbReference type="ARBA" id="ARBA00022679"/>
    </source>
</evidence>
<dbReference type="InterPro" id="IPR003594">
    <property type="entry name" value="HATPase_dom"/>
</dbReference>
<organism evidence="11 12">
    <name type="scientific">Inhella proteolytica</name>
    <dbReference type="NCBI Taxonomy" id="2795029"/>
    <lineage>
        <taxon>Bacteria</taxon>
        <taxon>Pseudomonadati</taxon>
        <taxon>Pseudomonadota</taxon>
        <taxon>Betaproteobacteria</taxon>
        <taxon>Burkholderiales</taxon>
        <taxon>Sphaerotilaceae</taxon>
        <taxon>Inhella</taxon>
    </lineage>
</organism>
<dbReference type="Pfam" id="PF02518">
    <property type="entry name" value="HATPase_c"/>
    <property type="match status" value="1"/>
</dbReference>